<dbReference type="PANTHER" id="PTHR43790">
    <property type="entry name" value="CARBOHYDRATE TRANSPORT ATP-BINDING PROTEIN MG119-RELATED"/>
    <property type="match status" value="1"/>
</dbReference>
<comment type="function">
    <text evidence="8">Involved in beta-(1--&gt;2)glucan export. Transmembrane domains (TMD) form a pore in the inner membrane and the ATP-binding domain (NBD) is responsible for energy generation.</text>
</comment>
<feature type="region of interest" description="Disordered" evidence="9">
    <location>
        <begin position="1"/>
        <end position="20"/>
    </location>
</feature>
<dbReference type="SUPFAM" id="SSF52540">
    <property type="entry name" value="P-loop containing nucleoside triphosphate hydrolases"/>
    <property type="match status" value="2"/>
</dbReference>
<dbReference type="AlphaFoldDB" id="A0A1M6N6E2"/>
<dbReference type="InterPro" id="IPR050107">
    <property type="entry name" value="ABC_carbohydrate_import_ATPase"/>
</dbReference>
<evidence type="ECO:0000256" key="4">
    <source>
        <dbReference type="ARBA" id="ARBA00022741"/>
    </source>
</evidence>
<dbReference type="GO" id="GO:0016887">
    <property type="term" value="F:ATP hydrolysis activity"/>
    <property type="evidence" value="ECO:0007669"/>
    <property type="project" value="InterPro"/>
</dbReference>
<dbReference type="GO" id="GO:0005524">
    <property type="term" value="F:ATP binding"/>
    <property type="evidence" value="ECO:0007669"/>
    <property type="project" value="UniProtKB-KW"/>
</dbReference>
<evidence type="ECO:0000256" key="5">
    <source>
        <dbReference type="ARBA" id="ARBA00022840"/>
    </source>
</evidence>
<reference evidence="11 12" key="1">
    <citation type="submission" date="2016-11" db="EMBL/GenBank/DDBJ databases">
        <authorList>
            <person name="Jaros S."/>
            <person name="Januszkiewicz K."/>
            <person name="Wedrychowicz H."/>
        </authorList>
    </citation>
    <scope>NUCLEOTIDE SEQUENCE [LARGE SCALE GENOMIC DNA]</scope>
    <source>
        <strain evidence="11 12">GAS499</strain>
    </source>
</reference>
<keyword evidence="3" id="KW-0762">Sugar transport</keyword>
<evidence type="ECO:0000313" key="11">
    <source>
        <dbReference type="EMBL" id="SHJ91269.1"/>
    </source>
</evidence>
<accession>A0A1M6N6E2</accession>
<dbReference type="SMART" id="SM00382">
    <property type="entry name" value="AAA"/>
    <property type="match status" value="2"/>
</dbReference>
<keyword evidence="2" id="KW-1003">Cell membrane</keyword>
<dbReference type="InterPro" id="IPR003593">
    <property type="entry name" value="AAA+_ATPase"/>
</dbReference>
<dbReference type="CDD" id="cd03215">
    <property type="entry name" value="ABC_Carb_Monos_II"/>
    <property type="match status" value="1"/>
</dbReference>
<dbReference type="PANTHER" id="PTHR43790:SF3">
    <property type="entry name" value="D-ALLOSE IMPORT ATP-BINDING PROTEIN ALSA-RELATED"/>
    <property type="match status" value="1"/>
</dbReference>
<dbReference type="CDD" id="cd03216">
    <property type="entry name" value="ABC_Carb_Monos_I"/>
    <property type="match status" value="1"/>
</dbReference>
<dbReference type="InterPro" id="IPR027417">
    <property type="entry name" value="P-loop_NTPase"/>
</dbReference>
<dbReference type="OrthoDB" id="9805029at2"/>
<keyword evidence="1" id="KW-0813">Transport</keyword>
<gene>
    <name evidence="11" type="ORF">SAMN05444159_1878</name>
</gene>
<keyword evidence="6" id="KW-1278">Translocase</keyword>
<protein>
    <submittedName>
        <fullName evidence="11">Monosaccharide ABC transporter ATP-binding protein, CUT2 family</fullName>
    </submittedName>
</protein>
<proteinExistence type="predicted"/>
<feature type="domain" description="ABC transporter" evidence="10">
    <location>
        <begin position="23"/>
        <end position="261"/>
    </location>
</feature>
<evidence type="ECO:0000256" key="6">
    <source>
        <dbReference type="ARBA" id="ARBA00022967"/>
    </source>
</evidence>
<evidence type="ECO:0000256" key="1">
    <source>
        <dbReference type="ARBA" id="ARBA00022448"/>
    </source>
</evidence>
<sequence length="528" mass="56472">MSAASRPAATLTPAPGRDQPPFVVLDNLQKDYPGVRALRGVSMDLRRGEVHALIGENGAGKSTLIRILSGDVRPDGGTLSVGGEPVVFAGPLDARKHGIVTIFQELMIVPELSVAENIFLGNEPESFGLFYSRRRAERLAADVLGTLVQGTGIRPSQRAGTLSTAQKQLIEIARALVLRAPVIVMDEPTAALSENEAVALRRLIVRLRSEGTSILYVSHRLDEVMEIADRVTVLRGGERIATSDIGAIKHTSELISLMIGRPIAELFPPRNEDLGEVVFSASNLTRHGVFENISFDVRAGEVVGFAGLVGAGRTEVMRAIFGADALDSGEIRKNGQTLATRNPRDAITSGIAYLPEDRKDQGLVLSMSGAENIVMASLERSGVAGFVSWKAVGRTARSVADKLHFRGQLDALAGTASGGNQQKLVIGKWVLTEADILIFDEPTRGIDVGAKAEVYRLIHRLASDGAAVILVSSELPELINVCHRIYAMSGGRIFDEIPLQEFDEQRILAGAFAAHMAAKPADSFAGVA</sequence>
<keyword evidence="7" id="KW-0472">Membrane</keyword>
<evidence type="ECO:0000256" key="9">
    <source>
        <dbReference type="SAM" id="MobiDB-lite"/>
    </source>
</evidence>
<name>A0A1M6N6E2_9BRAD</name>
<evidence type="ECO:0000259" key="10">
    <source>
        <dbReference type="PROSITE" id="PS50893"/>
    </source>
</evidence>
<feature type="domain" description="ABC transporter" evidence="10">
    <location>
        <begin position="269"/>
        <end position="515"/>
    </location>
</feature>
<dbReference type="Gene3D" id="3.40.50.300">
    <property type="entry name" value="P-loop containing nucleotide triphosphate hydrolases"/>
    <property type="match status" value="2"/>
</dbReference>
<keyword evidence="4" id="KW-0547">Nucleotide-binding</keyword>
<dbReference type="EMBL" id="LT670844">
    <property type="protein sequence ID" value="SHJ91269.1"/>
    <property type="molecule type" value="Genomic_DNA"/>
</dbReference>
<dbReference type="InterPro" id="IPR003439">
    <property type="entry name" value="ABC_transporter-like_ATP-bd"/>
</dbReference>
<evidence type="ECO:0000313" key="12">
    <source>
        <dbReference type="Proteomes" id="UP000189935"/>
    </source>
</evidence>
<evidence type="ECO:0000256" key="8">
    <source>
        <dbReference type="ARBA" id="ARBA00024722"/>
    </source>
</evidence>
<evidence type="ECO:0000256" key="3">
    <source>
        <dbReference type="ARBA" id="ARBA00022597"/>
    </source>
</evidence>
<dbReference type="Pfam" id="PF00005">
    <property type="entry name" value="ABC_tran"/>
    <property type="match status" value="2"/>
</dbReference>
<evidence type="ECO:0000256" key="7">
    <source>
        <dbReference type="ARBA" id="ARBA00023136"/>
    </source>
</evidence>
<dbReference type="Proteomes" id="UP000189935">
    <property type="component" value="Chromosome I"/>
</dbReference>
<keyword evidence="5 11" id="KW-0067">ATP-binding</keyword>
<organism evidence="11 12">
    <name type="scientific">Bradyrhizobium lablabi</name>
    <dbReference type="NCBI Taxonomy" id="722472"/>
    <lineage>
        <taxon>Bacteria</taxon>
        <taxon>Pseudomonadati</taxon>
        <taxon>Pseudomonadota</taxon>
        <taxon>Alphaproteobacteria</taxon>
        <taxon>Hyphomicrobiales</taxon>
        <taxon>Nitrobacteraceae</taxon>
        <taxon>Bradyrhizobium</taxon>
    </lineage>
</organism>
<dbReference type="PROSITE" id="PS50893">
    <property type="entry name" value="ABC_TRANSPORTER_2"/>
    <property type="match status" value="2"/>
</dbReference>
<evidence type="ECO:0000256" key="2">
    <source>
        <dbReference type="ARBA" id="ARBA00022475"/>
    </source>
</evidence>